<sequence length="328" mass="36932">MKYYPFLLILFFQSTVSWSQGSLPEFFLDGKSVVMISSSPQARPALEWQQIAEHIHPALVQAGGDPVSYYELEDIALSEEIQAGYASAFSKRQIRSIVLVTRKSNGTFEIHFAPFTGNRNIIPNSGVSNIQAANLEDLTETLNAIGQTVKSKNLLVLEVPEYPNSEAGIQGTKRFINKNPLNLNVFKLGIPLSGTIGDAGLLSAYRYDLLGKSEQTILAEQAAEKAGMESIFQQYYPHQFEFLTTAKSDAELVRERVQFILVRQEGKEGDLMQSMGIPVDNPEERTRIVVKYYIRLIVRDELYVGTEWDADPDWRKALISFLENLKKE</sequence>
<name>A0ABV6FST5_9BACT</name>
<gene>
    <name evidence="1" type="ORF">ACFFIP_09560</name>
</gene>
<evidence type="ECO:0000313" key="2">
    <source>
        <dbReference type="Proteomes" id="UP001589797"/>
    </source>
</evidence>
<dbReference type="Proteomes" id="UP001589797">
    <property type="component" value="Unassembled WGS sequence"/>
</dbReference>
<accession>A0ABV6FST5</accession>
<reference evidence="1 2" key="1">
    <citation type="submission" date="2024-09" db="EMBL/GenBank/DDBJ databases">
        <authorList>
            <person name="Sun Q."/>
            <person name="Mori K."/>
        </authorList>
    </citation>
    <scope>NUCLEOTIDE SEQUENCE [LARGE SCALE GENOMIC DNA]</scope>
    <source>
        <strain evidence="1 2">CCM 7650</strain>
    </source>
</reference>
<evidence type="ECO:0000313" key="1">
    <source>
        <dbReference type="EMBL" id="MFC0262927.1"/>
    </source>
</evidence>
<protein>
    <submittedName>
        <fullName evidence="1">NTPase</fullName>
    </submittedName>
</protein>
<organism evidence="1 2">
    <name type="scientific">Fontibacter flavus</name>
    <dbReference type="NCBI Taxonomy" id="654838"/>
    <lineage>
        <taxon>Bacteria</taxon>
        <taxon>Pseudomonadati</taxon>
        <taxon>Bacteroidota</taxon>
        <taxon>Cytophagia</taxon>
        <taxon>Cytophagales</taxon>
        <taxon>Cyclobacteriaceae</taxon>
        <taxon>Fontibacter</taxon>
    </lineage>
</organism>
<keyword evidence="2" id="KW-1185">Reference proteome</keyword>
<proteinExistence type="predicted"/>
<dbReference type="EMBL" id="JBHLWI010000027">
    <property type="protein sequence ID" value="MFC0262927.1"/>
    <property type="molecule type" value="Genomic_DNA"/>
</dbReference>
<comment type="caution">
    <text evidence="1">The sequence shown here is derived from an EMBL/GenBank/DDBJ whole genome shotgun (WGS) entry which is preliminary data.</text>
</comment>
<dbReference type="RefSeq" id="WP_382387384.1">
    <property type="nucleotide sequence ID" value="NZ_JBHLWI010000027.1"/>
</dbReference>